<dbReference type="HOGENOM" id="CLU_026673_20_2_1"/>
<dbReference type="OMA" id="EAIFPMV"/>
<dbReference type="RefSeq" id="XP_001834460.2">
    <property type="nucleotide sequence ID" value="XM_001834408.2"/>
</dbReference>
<dbReference type="FunFam" id="3.40.50.720:FF:000022">
    <property type="entry name" value="Cinnamyl alcohol dehydrogenase"/>
    <property type="match status" value="1"/>
</dbReference>
<dbReference type="InterPro" id="IPR020843">
    <property type="entry name" value="ER"/>
</dbReference>
<proteinExistence type="inferred from homology"/>
<dbReference type="Pfam" id="PF08240">
    <property type="entry name" value="ADH_N"/>
    <property type="match status" value="1"/>
</dbReference>
<dbReference type="InterPro" id="IPR013154">
    <property type="entry name" value="ADH-like_N"/>
</dbReference>
<evidence type="ECO:0000256" key="5">
    <source>
        <dbReference type="RuleBase" id="RU361277"/>
    </source>
</evidence>
<keyword evidence="2 5" id="KW-0479">Metal-binding</keyword>
<dbReference type="OrthoDB" id="1879366at2759"/>
<comment type="cofactor">
    <cofactor evidence="1 5">
        <name>Zn(2+)</name>
        <dbReference type="ChEBI" id="CHEBI:29105"/>
    </cofactor>
</comment>
<sequence length="349" mass="37705">MTKPTSDLKFKGYATGRKPCSIKDTSKWDQFEVIDFKPKTPGDRDVDIKIDYCGVCGSDLHTITAGWGDAILPIIPGHEIVGHVVSVGPKVTEFKVGDRVGVGAQISSCFQCDRCENSNENYCLKPVDTYNSKYPNGDIAQGGYSTAIRADERFVMPIPQGLASEIAAPMLCAGLTVYSPLKRNGAGHFALQFARALGSSEVIAFSHSENKKEDALQLGATQFVITQDDNFSEPWAGKIDLIICTVDASSALPLVKYLSTLKVGGRFIMVGIPDEPLPPLKAFDLVPGGCFLGGSKIGSKQESIEMLNLAAKKGVTSRIQMLPMCKAGEAVRNLKSGKVRYRHVLKVDI</sequence>
<evidence type="ECO:0000256" key="2">
    <source>
        <dbReference type="ARBA" id="ARBA00022723"/>
    </source>
</evidence>
<dbReference type="PANTHER" id="PTHR42683">
    <property type="entry name" value="ALDEHYDE REDUCTASE"/>
    <property type="match status" value="1"/>
</dbReference>
<comment type="similarity">
    <text evidence="5">Belongs to the zinc-containing alcohol dehydrogenase family.</text>
</comment>
<accession>A8NKI5</accession>
<dbReference type="EMBL" id="AACS02000010">
    <property type="protein sequence ID" value="EAU87437.2"/>
    <property type="molecule type" value="Genomic_DNA"/>
</dbReference>
<evidence type="ECO:0000313" key="7">
    <source>
        <dbReference type="EMBL" id="EAU87437.2"/>
    </source>
</evidence>
<dbReference type="Pfam" id="PF00107">
    <property type="entry name" value="ADH_zinc_N"/>
    <property type="match status" value="1"/>
</dbReference>
<dbReference type="InterPro" id="IPR047109">
    <property type="entry name" value="CAD-like"/>
</dbReference>
<dbReference type="Gene3D" id="3.40.50.720">
    <property type="entry name" value="NAD(P)-binding Rossmann-like Domain"/>
    <property type="match status" value="1"/>
</dbReference>
<dbReference type="SUPFAM" id="SSF50129">
    <property type="entry name" value="GroES-like"/>
    <property type="match status" value="1"/>
</dbReference>
<feature type="domain" description="Enoyl reductase (ER)" evidence="6">
    <location>
        <begin position="21"/>
        <end position="345"/>
    </location>
</feature>
<dbReference type="KEGG" id="cci:CC1G_02196"/>
<gene>
    <name evidence="7" type="ORF">CC1G_02196</name>
</gene>
<evidence type="ECO:0000313" key="8">
    <source>
        <dbReference type="Proteomes" id="UP000001861"/>
    </source>
</evidence>
<dbReference type="InterPro" id="IPR011032">
    <property type="entry name" value="GroES-like_sf"/>
</dbReference>
<dbReference type="SMART" id="SM00829">
    <property type="entry name" value="PKS_ER"/>
    <property type="match status" value="1"/>
</dbReference>
<dbReference type="eggNOG" id="KOG0023">
    <property type="taxonomic scope" value="Eukaryota"/>
</dbReference>
<dbReference type="Gene3D" id="3.90.180.10">
    <property type="entry name" value="Medium-chain alcohol dehydrogenases, catalytic domain"/>
    <property type="match status" value="1"/>
</dbReference>
<dbReference type="InterPro" id="IPR013149">
    <property type="entry name" value="ADH-like_C"/>
</dbReference>
<comment type="caution">
    <text evidence="7">The sequence shown here is derived from an EMBL/GenBank/DDBJ whole genome shotgun (WGS) entry which is preliminary data.</text>
</comment>
<name>A8NKI5_COPC7</name>
<evidence type="ECO:0000256" key="3">
    <source>
        <dbReference type="ARBA" id="ARBA00022833"/>
    </source>
</evidence>
<dbReference type="STRING" id="240176.A8NKI5"/>
<dbReference type="AlphaFoldDB" id="A8NKI5"/>
<keyword evidence="3 5" id="KW-0862">Zinc</keyword>
<dbReference type="SUPFAM" id="SSF51735">
    <property type="entry name" value="NAD(P)-binding Rossmann-fold domains"/>
    <property type="match status" value="1"/>
</dbReference>
<evidence type="ECO:0000256" key="4">
    <source>
        <dbReference type="ARBA" id="ARBA00023002"/>
    </source>
</evidence>
<evidence type="ECO:0000259" key="6">
    <source>
        <dbReference type="SMART" id="SM00829"/>
    </source>
</evidence>
<dbReference type="CDD" id="cd05283">
    <property type="entry name" value="CAD1"/>
    <property type="match status" value="1"/>
</dbReference>
<dbReference type="VEuPathDB" id="FungiDB:CC1G_02196"/>
<dbReference type="InterPro" id="IPR002328">
    <property type="entry name" value="ADH_Zn_CS"/>
</dbReference>
<dbReference type="GO" id="GO:0008270">
    <property type="term" value="F:zinc ion binding"/>
    <property type="evidence" value="ECO:0007669"/>
    <property type="project" value="InterPro"/>
</dbReference>
<evidence type="ECO:0000256" key="1">
    <source>
        <dbReference type="ARBA" id="ARBA00001947"/>
    </source>
</evidence>
<keyword evidence="8" id="KW-1185">Reference proteome</keyword>
<reference evidence="7 8" key="1">
    <citation type="journal article" date="2010" name="Proc. Natl. Acad. Sci. U.S.A.">
        <title>Insights into evolution of multicellular fungi from the assembled chromosomes of the mushroom Coprinopsis cinerea (Coprinus cinereus).</title>
        <authorList>
            <person name="Stajich J.E."/>
            <person name="Wilke S.K."/>
            <person name="Ahren D."/>
            <person name="Au C.H."/>
            <person name="Birren B.W."/>
            <person name="Borodovsky M."/>
            <person name="Burns C."/>
            <person name="Canback B."/>
            <person name="Casselton L.A."/>
            <person name="Cheng C.K."/>
            <person name="Deng J."/>
            <person name="Dietrich F.S."/>
            <person name="Fargo D.C."/>
            <person name="Farman M.L."/>
            <person name="Gathman A.C."/>
            <person name="Goldberg J."/>
            <person name="Guigo R."/>
            <person name="Hoegger P.J."/>
            <person name="Hooker J.B."/>
            <person name="Huggins A."/>
            <person name="James T.Y."/>
            <person name="Kamada T."/>
            <person name="Kilaru S."/>
            <person name="Kodira C."/>
            <person name="Kues U."/>
            <person name="Kupfer D."/>
            <person name="Kwan H.S."/>
            <person name="Lomsadze A."/>
            <person name="Li W."/>
            <person name="Lilly W.W."/>
            <person name="Ma L.J."/>
            <person name="Mackey A.J."/>
            <person name="Manning G."/>
            <person name="Martin F."/>
            <person name="Muraguchi H."/>
            <person name="Natvig D.O."/>
            <person name="Palmerini H."/>
            <person name="Ramesh M.A."/>
            <person name="Rehmeyer C.J."/>
            <person name="Roe B.A."/>
            <person name="Shenoy N."/>
            <person name="Stanke M."/>
            <person name="Ter-Hovhannisyan V."/>
            <person name="Tunlid A."/>
            <person name="Velagapudi R."/>
            <person name="Vision T.J."/>
            <person name="Zeng Q."/>
            <person name="Zolan M.E."/>
            <person name="Pukkila P.J."/>
        </authorList>
    </citation>
    <scope>NUCLEOTIDE SEQUENCE [LARGE SCALE GENOMIC DNA]</scope>
    <source>
        <strain evidence="8">Okayama-7 / 130 / ATCC MYA-4618 / FGSC 9003</strain>
    </source>
</reference>
<dbReference type="GeneID" id="6010975"/>
<dbReference type="Proteomes" id="UP000001861">
    <property type="component" value="Unassembled WGS sequence"/>
</dbReference>
<protein>
    <submittedName>
        <fullName evidence="7">NADPH-dependent alcohol dehydrogenase</fullName>
    </submittedName>
</protein>
<dbReference type="InterPro" id="IPR036291">
    <property type="entry name" value="NAD(P)-bd_dom_sf"/>
</dbReference>
<dbReference type="PROSITE" id="PS00059">
    <property type="entry name" value="ADH_ZINC"/>
    <property type="match status" value="1"/>
</dbReference>
<dbReference type="InParanoid" id="A8NKI5"/>
<organism evidence="7 8">
    <name type="scientific">Coprinopsis cinerea (strain Okayama-7 / 130 / ATCC MYA-4618 / FGSC 9003)</name>
    <name type="common">Inky cap fungus</name>
    <name type="synonym">Hormographiella aspergillata</name>
    <dbReference type="NCBI Taxonomy" id="240176"/>
    <lineage>
        <taxon>Eukaryota</taxon>
        <taxon>Fungi</taxon>
        <taxon>Dikarya</taxon>
        <taxon>Basidiomycota</taxon>
        <taxon>Agaricomycotina</taxon>
        <taxon>Agaricomycetes</taxon>
        <taxon>Agaricomycetidae</taxon>
        <taxon>Agaricales</taxon>
        <taxon>Agaricineae</taxon>
        <taxon>Psathyrellaceae</taxon>
        <taxon>Coprinopsis</taxon>
    </lineage>
</organism>
<dbReference type="GO" id="GO:0016616">
    <property type="term" value="F:oxidoreductase activity, acting on the CH-OH group of donors, NAD or NADP as acceptor"/>
    <property type="evidence" value="ECO:0007669"/>
    <property type="project" value="InterPro"/>
</dbReference>
<keyword evidence="4" id="KW-0560">Oxidoreductase</keyword>